<evidence type="ECO:0000313" key="2">
    <source>
        <dbReference type="Proteomes" id="UP000563853"/>
    </source>
</evidence>
<gene>
    <name evidence="1" type="ORF">HF863_10745</name>
</gene>
<organism evidence="1 2">
    <name type="scientific">Ligilactobacillus agilis</name>
    <dbReference type="NCBI Taxonomy" id="1601"/>
    <lineage>
        <taxon>Bacteria</taxon>
        <taxon>Bacillati</taxon>
        <taxon>Bacillota</taxon>
        <taxon>Bacilli</taxon>
        <taxon>Lactobacillales</taxon>
        <taxon>Lactobacillaceae</taxon>
        <taxon>Ligilactobacillus</taxon>
    </lineage>
</organism>
<reference evidence="1 2" key="1">
    <citation type="submission" date="2020-04" db="EMBL/GenBank/DDBJ databases">
        <authorList>
            <person name="Hitch T.C.A."/>
            <person name="Wylensek D."/>
            <person name="Clavel T."/>
        </authorList>
    </citation>
    <scope>NUCLEOTIDE SEQUENCE [LARGE SCALE GENOMIC DNA]</scope>
    <source>
        <strain evidence="1 2">WCA-389-WT-5H1</strain>
    </source>
</reference>
<dbReference type="RefSeq" id="WP_170092228.1">
    <property type="nucleotide sequence ID" value="NZ_JABAFP010000080.1"/>
</dbReference>
<sequence>MHITARNNEQGTQPLIVVNFTDAQFNELRNDLTTPIQVKLIREIVKEVVQQEKAAAPYLNKADFAKWSGYSVSTINKFIAEGLPVAQIGSIKAIGKDAFYKFMKDHEHGEEN</sequence>
<dbReference type="Proteomes" id="UP000563853">
    <property type="component" value="Unassembled WGS sequence"/>
</dbReference>
<dbReference type="AlphaFoldDB" id="A0A848C875"/>
<accession>A0A848C875</accession>
<evidence type="ECO:0008006" key="3">
    <source>
        <dbReference type="Google" id="ProtNLM"/>
    </source>
</evidence>
<evidence type="ECO:0000313" key="1">
    <source>
        <dbReference type="EMBL" id="NME43228.1"/>
    </source>
</evidence>
<dbReference type="EMBL" id="JABAFP010000080">
    <property type="protein sequence ID" value="NME43228.1"/>
    <property type="molecule type" value="Genomic_DNA"/>
</dbReference>
<proteinExistence type="predicted"/>
<name>A0A848C875_9LACO</name>
<protein>
    <recommendedName>
        <fullName evidence="3">DNA-binding protein</fullName>
    </recommendedName>
</protein>
<comment type="caution">
    <text evidence="1">The sequence shown here is derived from an EMBL/GenBank/DDBJ whole genome shotgun (WGS) entry which is preliminary data.</text>
</comment>